<keyword evidence="1" id="KW-0472">Membrane</keyword>
<keyword evidence="1" id="KW-1133">Transmembrane helix</keyword>
<dbReference type="RefSeq" id="WP_382430310.1">
    <property type="nucleotide sequence ID" value="NZ_JBHSHJ010000002.1"/>
</dbReference>
<feature type="transmembrane region" description="Helical" evidence="1">
    <location>
        <begin position="70"/>
        <end position="89"/>
    </location>
</feature>
<name>A0ABV9QEN7_9BURK</name>
<sequence>MNHKTSPHSPPLLTEQELGALLQRKAAIQANLKTGSTVAGACSTSSPAAACPGCGCGQGAEHPSAGINRLFKPILAAVVIAVVAALVFWQT</sequence>
<accession>A0ABV9QEN7</accession>
<evidence type="ECO:0000256" key="1">
    <source>
        <dbReference type="SAM" id="Phobius"/>
    </source>
</evidence>
<protein>
    <submittedName>
        <fullName evidence="2">Uncharacterized protein</fullName>
    </submittedName>
</protein>
<dbReference type="EMBL" id="JBHSHJ010000002">
    <property type="protein sequence ID" value="MFC4788165.1"/>
    <property type="molecule type" value="Genomic_DNA"/>
</dbReference>
<reference evidence="3" key="1">
    <citation type="journal article" date="2019" name="Int. J. Syst. Evol. Microbiol.">
        <title>The Global Catalogue of Microorganisms (GCM) 10K type strain sequencing project: providing services to taxonomists for standard genome sequencing and annotation.</title>
        <authorList>
            <consortium name="The Broad Institute Genomics Platform"/>
            <consortium name="The Broad Institute Genome Sequencing Center for Infectious Disease"/>
            <person name="Wu L."/>
            <person name="Ma J."/>
        </authorList>
    </citation>
    <scope>NUCLEOTIDE SEQUENCE [LARGE SCALE GENOMIC DNA]</scope>
    <source>
        <strain evidence="3">CCUG 49452</strain>
    </source>
</reference>
<evidence type="ECO:0000313" key="2">
    <source>
        <dbReference type="EMBL" id="MFC4788165.1"/>
    </source>
</evidence>
<evidence type="ECO:0000313" key="3">
    <source>
        <dbReference type="Proteomes" id="UP001596001"/>
    </source>
</evidence>
<keyword evidence="1" id="KW-0812">Transmembrane</keyword>
<organism evidence="2 3">
    <name type="scientific">Giesbergeria sinuosa</name>
    <dbReference type="NCBI Taxonomy" id="80883"/>
    <lineage>
        <taxon>Bacteria</taxon>
        <taxon>Pseudomonadati</taxon>
        <taxon>Pseudomonadota</taxon>
        <taxon>Betaproteobacteria</taxon>
        <taxon>Burkholderiales</taxon>
        <taxon>Comamonadaceae</taxon>
        <taxon>Giesbergeria</taxon>
    </lineage>
</organism>
<dbReference type="Proteomes" id="UP001596001">
    <property type="component" value="Unassembled WGS sequence"/>
</dbReference>
<proteinExistence type="predicted"/>
<comment type="caution">
    <text evidence="2">The sequence shown here is derived from an EMBL/GenBank/DDBJ whole genome shotgun (WGS) entry which is preliminary data.</text>
</comment>
<gene>
    <name evidence="2" type="ORF">ACFO6X_04090</name>
</gene>
<keyword evidence="3" id="KW-1185">Reference proteome</keyword>